<proteinExistence type="predicted"/>
<keyword evidence="2" id="KW-1185">Reference proteome</keyword>
<dbReference type="AlphaFoldDB" id="A0A1E1LNY8"/>
<dbReference type="InParanoid" id="A0A1E1LNY8"/>
<gene>
    <name evidence="1" type="ORF">RCO7_10452</name>
</gene>
<dbReference type="Proteomes" id="UP000178129">
    <property type="component" value="Unassembled WGS sequence"/>
</dbReference>
<evidence type="ECO:0000313" key="2">
    <source>
        <dbReference type="Proteomes" id="UP000178129"/>
    </source>
</evidence>
<evidence type="ECO:0008006" key="3">
    <source>
        <dbReference type="Google" id="ProtNLM"/>
    </source>
</evidence>
<sequence length="362" mass="40451">MAPQQKRSFLPYERGINLEDLRLGSLYLNPLDPDDGLERKRFEYQEDLEQEEYEAHIQKYIRREQKDEKGCSIDFVISKDSSLGVKFSDLIKAEGSANSTITATLEGKSGRRLKIKKPEEFLRDEVMIQEGVQEWLRTQASISFKGHFGMHRFKAPEIWMVTGVQLVTDGIVHVGSSRSVSGTVGASGDVGASFGAPPGVAAIGAEAHHGRSSASNSSYGYGGERVWAAQFMEVKIEYGSEEDKTIKSKDNGFLPATITTFQLEDIADLRARGIRASQNLRAEANGHKCVKPPKPIARIVVCAENVDEEDEEEDGDGVQFSDHLYTEALKATDWDMYSECSQYLVDAKTRRRSRTPEEVRKM</sequence>
<organism evidence="1 2">
    <name type="scientific">Rhynchosporium graminicola</name>
    <dbReference type="NCBI Taxonomy" id="2792576"/>
    <lineage>
        <taxon>Eukaryota</taxon>
        <taxon>Fungi</taxon>
        <taxon>Dikarya</taxon>
        <taxon>Ascomycota</taxon>
        <taxon>Pezizomycotina</taxon>
        <taxon>Leotiomycetes</taxon>
        <taxon>Helotiales</taxon>
        <taxon>Ploettnerulaceae</taxon>
        <taxon>Rhynchosporium</taxon>
    </lineage>
</organism>
<dbReference type="STRING" id="914237.A0A1E1LNY8"/>
<comment type="caution">
    <text evidence="1">The sequence shown here is derived from an EMBL/GenBank/DDBJ whole genome shotgun (WGS) entry which is preliminary data.</text>
</comment>
<dbReference type="EMBL" id="FJUW01000070">
    <property type="protein sequence ID" value="CZT12211.1"/>
    <property type="molecule type" value="Genomic_DNA"/>
</dbReference>
<reference evidence="2" key="1">
    <citation type="submission" date="2016-03" db="EMBL/GenBank/DDBJ databases">
        <authorList>
            <person name="Ploux O."/>
        </authorList>
    </citation>
    <scope>NUCLEOTIDE SEQUENCE [LARGE SCALE GENOMIC DNA]</scope>
    <source>
        <strain evidence="2">UK7</strain>
    </source>
</reference>
<evidence type="ECO:0000313" key="1">
    <source>
        <dbReference type="EMBL" id="CZT12211.1"/>
    </source>
</evidence>
<accession>A0A1E1LNY8</accession>
<protein>
    <recommendedName>
        <fullName evidence="3">MACPF domain-containing protein</fullName>
    </recommendedName>
</protein>
<name>A0A1E1LNY8_9HELO</name>